<dbReference type="FunFam" id="3.40.50.300:FF:000134">
    <property type="entry name" value="Iron-enterobactin ABC transporter ATP-binding protein"/>
    <property type="match status" value="1"/>
</dbReference>
<name>B2A1X4_NATTJ</name>
<dbReference type="GO" id="GO:0016887">
    <property type="term" value="F:ATP hydrolysis activity"/>
    <property type="evidence" value="ECO:0007669"/>
    <property type="project" value="InterPro"/>
</dbReference>
<sequence>MKLSAEGITFSYGSRSVLDDVTFQVPEGQVTSIIGPNGSGKTTLIKCINKVLPPKKGSVMVDGQELLKMNRKNMAKILGYVPQITKEAFPLTVFETVLMGRKPHMGWKVSSKDLNTVSQVISQLGLTSLSERYLDELSGGQKQKVLLARALAQEPGIFLLDEPTSDLDIKNQLEVLQLVNKIAKENTSTIVMAIHDLHMAARFSDKVILLKEGEIYATGTPTEVLTEENLAVTYEVKTSIINTNSGIYVLPVEPINGG</sequence>
<organism evidence="6 7">
    <name type="scientific">Natranaerobius thermophilus (strain ATCC BAA-1301 / DSM 18059 / JW/NM-WN-LF)</name>
    <dbReference type="NCBI Taxonomy" id="457570"/>
    <lineage>
        <taxon>Bacteria</taxon>
        <taxon>Bacillati</taxon>
        <taxon>Bacillota</taxon>
        <taxon>Clostridia</taxon>
        <taxon>Natranaerobiales</taxon>
        <taxon>Natranaerobiaceae</taxon>
        <taxon>Natranaerobius</taxon>
    </lineage>
</organism>
<keyword evidence="2" id="KW-0813">Transport</keyword>
<dbReference type="SUPFAM" id="SSF52540">
    <property type="entry name" value="P-loop containing nucleoside triphosphate hydrolases"/>
    <property type="match status" value="1"/>
</dbReference>
<feature type="domain" description="ABC transporter" evidence="5">
    <location>
        <begin position="3"/>
        <end position="237"/>
    </location>
</feature>
<dbReference type="InterPro" id="IPR003593">
    <property type="entry name" value="AAA+_ATPase"/>
</dbReference>
<keyword evidence="3" id="KW-0547">Nucleotide-binding</keyword>
<dbReference type="FunCoup" id="B2A1X4">
    <property type="interactions" value="147"/>
</dbReference>
<comment type="similarity">
    <text evidence="1">Belongs to the ABC transporter superfamily.</text>
</comment>
<protein>
    <submittedName>
        <fullName evidence="6">ABC transporter related</fullName>
    </submittedName>
</protein>
<dbReference type="OrthoDB" id="9799337at2"/>
<dbReference type="SMART" id="SM00382">
    <property type="entry name" value="AAA"/>
    <property type="match status" value="1"/>
</dbReference>
<dbReference type="CDD" id="cd03214">
    <property type="entry name" value="ABC_Iron-Siderophores_B12_Hemin"/>
    <property type="match status" value="1"/>
</dbReference>
<dbReference type="Pfam" id="PF00005">
    <property type="entry name" value="ABC_tran"/>
    <property type="match status" value="1"/>
</dbReference>
<dbReference type="EMBL" id="CP001034">
    <property type="protein sequence ID" value="ACB86171.1"/>
    <property type="molecule type" value="Genomic_DNA"/>
</dbReference>
<dbReference type="PANTHER" id="PTHR42734:SF6">
    <property type="entry name" value="MOLYBDATE IMPORT ATP-BINDING PROTEIN MOLC"/>
    <property type="match status" value="1"/>
</dbReference>
<evidence type="ECO:0000256" key="1">
    <source>
        <dbReference type="ARBA" id="ARBA00005417"/>
    </source>
</evidence>
<gene>
    <name evidence="6" type="ordered locus">Nther_2615</name>
</gene>
<dbReference type="PANTHER" id="PTHR42734">
    <property type="entry name" value="METAL TRANSPORT SYSTEM ATP-BINDING PROTEIN TM_0124-RELATED"/>
    <property type="match status" value="1"/>
</dbReference>
<dbReference type="Gene3D" id="3.40.50.300">
    <property type="entry name" value="P-loop containing nucleotide triphosphate hydrolases"/>
    <property type="match status" value="1"/>
</dbReference>
<dbReference type="AlphaFoldDB" id="B2A1X4"/>
<dbReference type="Proteomes" id="UP000001683">
    <property type="component" value="Chromosome"/>
</dbReference>
<keyword evidence="4" id="KW-0067">ATP-binding</keyword>
<evidence type="ECO:0000256" key="3">
    <source>
        <dbReference type="ARBA" id="ARBA00022741"/>
    </source>
</evidence>
<evidence type="ECO:0000256" key="2">
    <source>
        <dbReference type="ARBA" id="ARBA00022448"/>
    </source>
</evidence>
<dbReference type="KEGG" id="nth:Nther_2615"/>
<accession>B2A1X4</accession>
<evidence type="ECO:0000259" key="5">
    <source>
        <dbReference type="PROSITE" id="PS50893"/>
    </source>
</evidence>
<reference evidence="6 7" key="1">
    <citation type="submission" date="2008-04" db="EMBL/GenBank/DDBJ databases">
        <title>Complete sequence of chromosome of Natranaerobius thermophilus JW/NM-WN-LF.</title>
        <authorList>
            <consortium name="US DOE Joint Genome Institute"/>
            <person name="Copeland A."/>
            <person name="Lucas S."/>
            <person name="Lapidus A."/>
            <person name="Glavina del Rio T."/>
            <person name="Dalin E."/>
            <person name="Tice H."/>
            <person name="Bruce D."/>
            <person name="Goodwin L."/>
            <person name="Pitluck S."/>
            <person name="Chertkov O."/>
            <person name="Brettin T."/>
            <person name="Detter J.C."/>
            <person name="Han C."/>
            <person name="Kuske C.R."/>
            <person name="Schmutz J."/>
            <person name="Larimer F."/>
            <person name="Land M."/>
            <person name="Hauser L."/>
            <person name="Kyrpides N."/>
            <person name="Lykidis A."/>
            <person name="Mesbah N.M."/>
            <person name="Wiegel J."/>
        </authorList>
    </citation>
    <scope>NUCLEOTIDE SEQUENCE [LARGE SCALE GENOMIC DNA]</scope>
    <source>
        <strain evidence="7">ATCC BAA-1301 / DSM 18059 / JW/NM-WN-LF</strain>
    </source>
</reference>
<dbReference type="InterPro" id="IPR050153">
    <property type="entry name" value="Metal_Ion_Import_ABC"/>
</dbReference>
<dbReference type="PROSITE" id="PS00211">
    <property type="entry name" value="ABC_TRANSPORTER_1"/>
    <property type="match status" value="1"/>
</dbReference>
<dbReference type="HOGENOM" id="CLU_000604_1_11_9"/>
<keyword evidence="7" id="KW-1185">Reference proteome</keyword>
<dbReference type="InterPro" id="IPR003439">
    <property type="entry name" value="ABC_transporter-like_ATP-bd"/>
</dbReference>
<dbReference type="STRING" id="457570.Nther_2615"/>
<evidence type="ECO:0000313" key="6">
    <source>
        <dbReference type="EMBL" id="ACB86171.1"/>
    </source>
</evidence>
<reference evidence="6 7" key="2">
    <citation type="journal article" date="2011" name="J. Bacteriol.">
        <title>Complete genome sequence of the anaerobic, halophilic alkalithermophile Natranaerobius thermophilus JW/NM-WN-LF.</title>
        <authorList>
            <person name="Zhao B."/>
            <person name="Mesbah N.M."/>
            <person name="Dalin E."/>
            <person name="Goodwin L."/>
            <person name="Nolan M."/>
            <person name="Pitluck S."/>
            <person name="Chertkov O."/>
            <person name="Brettin T.S."/>
            <person name="Han J."/>
            <person name="Larimer F.W."/>
            <person name="Land M.L."/>
            <person name="Hauser L."/>
            <person name="Kyrpides N."/>
            <person name="Wiegel J."/>
        </authorList>
    </citation>
    <scope>NUCLEOTIDE SEQUENCE [LARGE SCALE GENOMIC DNA]</scope>
    <source>
        <strain evidence="7">ATCC BAA-1301 / DSM 18059 / JW/NM-WN-LF</strain>
    </source>
</reference>
<evidence type="ECO:0000256" key="4">
    <source>
        <dbReference type="ARBA" id="ARBA00022840"/>
    </source>
</evidence>
<dbReference type="GO" id="GO:0005524">
    <property type="term" value="F:ATP binding"/>
    <property type="evidence" value="ECO:0007669"/>
    <property type="project" value="UniProtKB-KW"/>
</dbReference>
<dbReference type="InterPro" id="IPR017871">
    <property type="entry name" value="ABC_transporter-like_CS"/>
</dbReference>
<dbReference type="eggNOG" id="COG1120">
    <property type="taxonomic scope" value="Bacteria"/>
</dbReference>
<dbReference type="PROSITE" id="PS50893">
    <property type="entry name" value="ABC_TRANSPORTER_2"/>
    <property type="match status" value="1"/>
</dbReference>
<dbReference type="InParanoid" id="B2A1X4"/>
<evidence type="ECO:0000313" key="7">
    <source>
        <dbReference type="Proteomes" id="UP000001683"/>
    </source>
</evidence>
<proteinExistence type="inferred from homology"/>
<dbReference type="InterPro" id="IPR027417">
    <property type="entry name" value="P-loop_NTPase"/>
</dbReference>